<gene>
    <name evidence="2" type="ORF">DLM46_13050</name>
</gene>
<reference evidence="3" key="1">
    <citation type="submission" date="2018-05" db="EMBL/GenBank/DDBJ databases">
        <authorList>
            <person name="Feng T."/>
        </authorList>
    </citation>
    <scope>NUCLEOTIDE SEQUENCE [LARGE SCALE GENOMIC DNA]</scope>
    <source>
        <strain evidence="3">S27</strain>
    </source>
</reference>
<protein>
    <submittedName>
        <fullName evidence="2">Uncharacterized protein</fullName>
    </submittedName>
</protein>
<feature type="region of interest" description="Disordered" evidence="1">
    <location>
        <begin position="1"/>
        <end position="42"/>
    </location>
</feature>
<evidence type="ECO:0000313" key="3">
    <source>
        <dbReference type="Proteomes" id="UP000254875"/>
    </source>
</evidence>
<dbReference type="EMBL" id="QHKS01000007">
    <property type="protein sequence ID" value="RDK02502.1"/>
    <property type="molecule type" value="Genomic_DNA"/>
</dbReference>
<evidence type="ECO:0000256" key="1">
    <source>
        <dbReference type="SAM" id="MobiDB-lite"/>
    </source>
</evidence>
<organism evidence="2 3">
    <name type="scientific">Paraburkholderia lacunae</name>
    <dbReference type="NCBI Taxonomy" id="2211104"/>
    <lineage>
        <taxon>Bacteria</taxon>
        <taxon>Pseudomonadati</taxon>
        <taxon>Pseudomonadota</taxon>
        <taxon>Betaproteobacteria</taxon>
        <taxon>Burkholderiales</taxon>
        <taxon>Burkholderiaceae</taxon>
        <taxon>Paraburkholderia</taxon>
    </lineage>
</organism>
<keyword evidence="3" id="KW-1185">Reference proteome</keyword>
<accession>A0A370NA72</accession>
<name>A0A370NA72_9BURK</name>
<proteinExistence type="predicted"/>
<comment type="caution">
    <text evidence="2">The sequence shown here is derived from an EMBL/GenBank/DDBJ whole genome shotgun (WGS) entry which is preliminary data.</text>
</comment>
<sequence>MACGRPDPARAPQQIPALTSVGGSLPANAQTKPDRTRAEQASEIEVPEVTKSHEKNRLKFAKLLFVQ</sequence>
<evidence type="ECO:0000313" key="2">
    <source>
        <dbReference type="EMBL" id="RDK02502.1"/>
    </source>
</evidence>
<dbReference type="Proteomes" id="UP000254875">
    <property type="component" value="Unassembled WGS sequence"/>
</dbReference>
<dbReference type="AlphaFoldDB" id="A0A370NA72"/>